<comment type="caution">
    <text evidence="3">The sequence shown here is derived from an EMBL/GenBank/DDBJ whole genome shotgun (WGS) entry which is preliminary data.</text>
</comment>
<sequence>MKILYFYQYFSTPKGAWGTRVYEFAKEWVKAGHEVTVITSVYSKSDLKANKLIEDQFFDGIHVKVINVKIDNKQSFFKRIWSFLLYSIISSYYAVKLSADVVIASSGPITVGIPGLIAKYIRGRKLVFETRDLWPEGAIELGIIKNNTFQRLAYWFEKKCYNASSFIITLSPGMTKNIQKRFGIEKIIDVTNAANIELFSDLKPFHDNKLISKSYAIYTGNIGLVNNSYWLYEAAKILKNKGREDIKIVLIGEGQQREELEQLAIKENVSNFVRLNLMPKAELVSYIQNSFVSLVPLKGTPVLDTSSPNKFFESLAAGIPVIQNTQGWMKDFLIEYNVGYTLDPNNPIQLAETLIFMKDNSIETELMGKNASIVAKDNFDKDFLAGKMLDALKQVHNDFN</sequence>
<accession>A0ABW5YZA6</accession>
<dbReference type="EMBL" id="JBHUPE010000007">
    <property type="protein sequence ID" value="MFD2905879.1"/>
    <property type="molecule type" value="Genomic_DNA"/>
</dbReference>
<dbReference type="Proteomes" id="UP001597509">
    <property type="component" value="Unassembled WGS sequence"/>
</dbReference>
<dbReference type="SUPFAM" id="SSF53756">
    <property type="entry name" value="UDP-Glycosyltransferase/glycogen phosphorylase"/>
    <property type="match status" value="1"/>
</dbReference>
<name>A0ABW5YZA6_9SPHI</name>
<evidence type="ECO:0000313" key="3">
    <source>
        <dbReference type="EMBL" id="MFD2905879.1"/>
    </source>
</evidence>
<protein>
    <submittedName>
        <fullName evidence="3">Glycosyltransferase family 4 protein</fullName>
    </submittedName>
</protein>
<organism evidence="3 4">
    <name type="scientific">Sphingobacterium anhuiense</name>
    <dbReference type="NCBI Taxonomy" id="493780"/>
    <lineage>
        <taxon>Bacteria</taxon>
        <taxon>Pseudomonadati</taxon>
        <taxon>Bacteroidota</taxon>
        <taxon>Sphingobacteriia</taxon>
        <taxon>Sphingobacteriales</taxon>
        <taxon>Sphingobacteriaceae</taxon>
        <taxon>Sphingobacterium</taxon>
    </lineage>
</organism>
<dbReference type="InterPro" id="IPR001296">
    <property type="entry name" value="Glyco_trans_1"/>
</dbReference>
<evidence type="ECO:0000259" key="1">
    <source>
        <dbReference type="Pfam" id="PF00534"/>
    </source>
</evidence>
<dbReference type="Pfam" id="PF13439">
    <property type="entry name" value="Glyco_transf_4"/>
    <property type="match status" value="1"/>
</dbReference>
<proteinExistence type="predicted"/>
<dbReference type="Gene3D" id="3.40.50.2000">
    <property type="entry name" value="Glycogen Phosphorylase B"/>
    <property type="match status" value="2"/>
</dbReference>
<dbReference type="PANTHER" id="PTHR12526">
    <property type="entry name" value="GLYCOSYLTRANSFERASE"/>
    <property type="match status" value="1"/>
</dbReference>
<dbReference type="PANTHER" id="PTHR12526:SF638">
    <property type="entry name" value="SPORE COAT PROTEIN SA"/>
    <property type="match status" value="1"/>
</dbReference>
<dbReference type="RefSeq" id="WP_380922776.1">
    <property type="nucleotide sequence ID" value="NZ_JBHUPE010000007.1"/>
</dbReference>
<gene>
    <name evidence="3" type="ORF">ACFS6I_18265</name>
</gene>
<dbReference type="InterPro" id="IPR028098">
    <property type="entry name" value="Glyco_trans_4-like_N"/>
</dbReference>
<feature type="domain" description="Glycosyltransferase subfamily 4-like N-terminal" evidence="2">
    <location>
        <begin position="19"/>
        <end position="186"/>
    </location>
</feature>
<dbReference type="CDD" id="cd03794">
    <property type="entry name" value="GT4_WbuB-like"/>
    <property type="match status" value="1"/>
</dbReference>
<keyword evidence="4" id="KW-1185">Reference proteome</keyword>
<feature type="domain" description="Glycosyl transferase family 1" evidence="1">
    <location>
        <begin position="213"/>
        <end position="371"/>
    </location>
</feature>
<reference evidence="4" key="1">
    <citation type="journal article" date="2019" name="Int. J. Syst. Evol. Microbiol.">
        <title>The Global Catalogue of Microorganisms (GCM) 10K type strain sequencing project: providing services to taxonomists for standard genome sequencing and annotation.</title>
        <authorList>
            <consortium name="The Broad Institute Genomics Platform"/>
            <consortium name="The Broad Institute Genome Sequencing Center for Infectious Disease"/>
            <person name="Wu L."/>
            <person name="Ma J."/>
        </authorList>
    </citation>
    <scope>NUCLEOTIDE SEQUENCE [LARGE SCALE GENOMIC DNA]</scope>
    <source>
        <strain evidence="4">KCTC 22209</strain>
    </source>
</reference>
<evidence type="ECO:0000313" key="4">
    <source>
        <dbReference type="Proteomes" id="UP001597509"/>
    </source>
</evidence>
<dbReference type="Pfam" id="PF00534">
    <property type="entry name" value="Glycos_transf_1"/>
    <property type="match status" value="1"/>
</dbReference>
<evidence type="ECO:0000259" key="2">
    <source>
        <dbReference type="Pfam" id="PF13439"/>
    </source>
</evidence>